<protein>
    <submittedName>
        <fullName evidence="2">Uncharacterized protein</fullName>
    </submittedName>
</protein>
<keyword evidence="3" id="KW-1185">Reference proteome</keyword>
<dbReference type="AlphaFoldDB" id="A0A1B7MJ51"/>
<sequence>MYNIRKITEFKMWTQYGCDVNLPQFKEWIASQQAQYYQAYADKQQRPHRVTLLSLHRLSHRRRFHLMLSYVALYLFNSVWYIYIRLAVDIQEDVELSILNVRLHLTVQQLFFMLLKEHAKITPRLERRSRAPRVWAAKSNTHNPRTSY</sequence>
<dbReference type="InParanoid" id="A0A1B7MJ51"/>
<keyword evidence="1" id="KW-1133">Transmembrane helix</keyword>
<evidence type="ECO:0000256" key="1">
    <source>
        <dbReference type="SAM" id="Phobius"/>
    </source>
</evidence>
<accession>A0A1B7MJ51</accession>
<evidence type="ECO:0000313" key="2">
    <source>
        <dbReference type="EMBL" id="OAX32623.1"/>
    </source>
</evidence>
<reference evidence="2 3" key="1">
    <citation type="submission" date="2016-06" db="EMBL/GenBank/DDBJ databases">
        <title>Comparative genomics of the ectomycorrhizal sister species Rhizopogon vinicolor and Rhizopogon vesiculosus (Basidiomycota: Boletales) reveals a divergence of the mating type B locus.</title>
        <authorList>
            <consortium name="DOE Joint Genome Institute"/>
            <person name="Mujic A.B."/>
            <person name="Kuo A."/>
            <person name="Tritt A."/>
            <person name="Lipzen A."/>
            <person name="Chen C."/>
            <person name="Johnson J."/>
            <person name="Sharma A."/>
            <person name="Barry K."/>
            <person name="Grigoriev I.V."/>
            <person name="Spatafora J.W."/>
        </authorList>
    </citation>
    <scope>NUCLEOTIDE SEQUENCE [LARGE SCALE GENOMIC DNA]</scope>
    <source>
        <strain evidence="2 3">AM-OR11-026</strain>
    </source>
</reference>
<keyword evidence="1" id="KW-0472">Membrane</keyword>
<proteinExistence type="predicted"/>
<dbReference type="Proteomes" id="UP000092154">
    <property type="component" value="Unassembled WGS sequence"/>
</dbReference>
<feature type="transmembrane region" description="Helical" evidence="1">
    <location>
        <begin position="64"/>
        <end position="84"/>
    </location>
</feature>
<gene>
    <name evidence="2" type="ORF">K503DRAFT_787075</name>
</gene>
<evidence type="ECO:0000313" key="3">
    <source>
        <dbReference type="Proteomes" id="UP000092154"/>
    </source>
</evidence>
<keyword evidence="1" id="KW-0812">Transmembrane</keyword>
<organism evidence="2 3">
    <name type="scientific">Rhizopogon vinicolor AM-OR11-026</name>
    <dbReference type="NCBI Taxonomy" id="1314800"/>
    <lineage>
        <taxon>Eukaryota</taxon>
        <taxon>Fungi</taxon>
        <taxon>Dikarya</taxon>
        <taxon>Basidiomycota</taxon>
        <taxon>Agaricomycotina</taxon>
        <taxon>Agaricomycetes</taxon>
        <taxon>Agaricomycetidae</taxon>
        <taxon>Boletales</taxon>
        <taxon>Suillineae</taxon>
        <taxon>Rhizopogonaceae</taxon>
        <taxon>Rhizopogon</taxon>
    </lineage>
</organism>
<name>A0A1B7MJ51_9AGAM</name>
<dbReference type="EMBL" id="KV448958">
    <property type="protein sequence ID" value="OAX32623.1"/>
    <property type="molecule type" value="Genomic_DNA"/>
</dbReference>